<evidence type="ECO:0000313" key="1">
    <source>
        <dbReference type="EMBL" id="KAB8275991.1"/>
    </source>
</evidence>
<keyword evidence="2" id="KW-1185">Reference proteome</keyword>
<proteinExistence type="predicted"/>
<name>A0A5N6JAT8_9EURO</name>
<dbReference type="EMBL" id="ML732779">
    <property type="protein sequence ID" value="KAB8275991.1"/>
    <property type="molecule type" value="Genomic_DNA"/>
</dbReference>
<accession>A0A5N6JAT8</accession>
<gene>
    <name evidence="1" type="ORF">BDV30DRAFT_55001</name>
</gene>
<reference evidence="1 2" key="1">
    <citation type="submission" date="2019-04" db="EMBL/GenBank/DDBJ databases">
        <title>Fungal friends and foes A comparative genomics study of 23 Aspergillus species from section Flavi.</title>
        <authorList>
            <consortium name="DOE Joint Genome Institute"/>
            <person name="Kjaerbolling I."/>
            <person name="Vesth T.C."/>
            <person name="Frisvad J.C."/>
            <person name="Nybo J.L."/>
            <person name="Theobald S."/>
            <person name="Kildgaard S."/>
            <person name="Petersen T.I."/>
            <person name="Kuo A."/>
            <person name="Sato A."/>
            <person name="Lyhne E.K."/>
            <person name="Kogle M.E."/>
            <person name="Wiebenga A."/>
            <person name="Kun R.S."/>
            <person name="Lubbers R.J."/>
            <person name="Makela M.R."/>
            <person name="Barry K."/>
            <person name="Chovatia M."/>
            <person name="Clum A."/>
            <person name="Daum C."/>
            <person name="Haridas S."/>
            <person name="He G."/>
            <person name="LaButti K."/>
            <person name="Lipzen A."/>
            <person name="Mondo S."/>
            <person name="Pangilinan J."/>
            <person name="Riley R."/>
            <person name="Salamov A."/>
            <person name="Simmons B.A."/>
            <person name="Magnuson J.K."/>
            <person name="Henrissat B."/>
            <person name="Mortensen U.H."/>
            <person name="Larsen T.O."/>
            <person name="De vries R.P."/>
            <person name="Grigoriev I.V."/>
            <person name="Machida M."/>
            <person name="Baker S.E."/>
            <person name="Andersen M.R."/>
        </authorList>
    </citation>
    <scope>NUCLEOTIDE SEQUENCE [LARGE SCALE GENOMIC DNA]</scope>
    <source>
        <strain evidence="1 2">CBS 117635</strain>
    </source>
</reference>
<evidence type="ECO:0000313" key="2">
    <source>
        <dbReference type="Proteomes" id="UP000326289"/>
    </source>
</evidence>
<dbReference type="Proteomes" id="UP000326289">
    <property type="component" value="Unassembled WGS sequence"/>
</dbReference>
<sequence length="66" mass="7599">MSDFLLLQFFKSRHLVAEIGPVIGWVQLRPRTLDGLPNHIKPASFIFLPRTLIFPAHFCGERRLIA</sequence>
<organism evidence="1 2">
    <name type="scientific">Aspergillus minisclerotigenes</name>
    <dbReference type="NCBI Taxonomy" id="656917"/>
    <lineage>
        <taxon>Eukaryota</taxon>
        <taxon>Fungi</taxon>
        <taxon>Dikarya</taxon>
        <taxon>Ascomycota</taxon>
        <taxon>Pezizomycotina</taxon>
        <taxon>Eurotiomycetes</taxon>
        <taxon>Eurotiomycetidae</taxon>
        <taxon>Eurotiales</taxon>
        <taxon>Aspergillaceae</taxon>
        <taxon>Aspergillus</taxon>
        <taxon>Aspergillus subgen. Circumdati</taxon>
    </lineage>
</organism>
<dbReference type="AlphaFoldDB" id="A0A5N6JAT8"/>
<protein>
    <submittedName>
        <fullName evidence="1">Uncharacterized protein</fullName>
    </submittedName>
</protein>